<evidence type="ECO:0000313" key="4">
    <source>
        <dbReference type="Proteomes" id="UP000887116"/>
    </source>
</evidence>
<sequence>MDHDRELETAIRKAVNKRFLKGQNHETRMHHHVAVFRQVADLLNLPLPLERDEKLKQLFGTSFQSTDLHRLLDEWIRKNSIAKEKLIKTRDIFYILSVDGFKGLTDLKPYLEEEPDGNHIESVRAMYLAFDKKSSLQSLTGTDSACVVFVTLLMLFSNKILDDNVKMLATSIKKRIEGGMLKRAQYYKDIRLVNENVMKELISIYVEKNPKYTECAKRKTDSLIYYKKYFFNK</sequence>
<dbReference type="EMBL" id="BMAO01009231">
    <property type="protein sequence ID" value="GFR29525.1"/>
    <property type="molecule type" value="Genomic_DNA"/>
</dbReference>
<evidence type="ECO:0000313" key="2">
    <source>
        <dbReference type="EMBL" id="GFR12288.1"/>
    </source>
</evidence>
<dbReference type="AlphaFoldDB" id="A0A8X6GXD2"/>
<keyword evidence="4" id="KW-1185">Reference proteome</keyword>
<gene>
    <name evidence="2" type="primary">AVEN_34102_1</name>
    <name evidence="2" type="ORF">TNCT_103481</name>
    <name evidence="3" type="ORF">TNCT_229551</name>
    <name evidence="1" type="ORF">TNCT_556091</name>
</gene>
<proteinExistence type="predicted"/>
<reference evidence="2" key="1">
    <citation type="submission" date="2020-07" db="EMBL/GenBank/DDBJ databases">
        <title>Multicomponent nature underlies the extraordinary mechanical properties of spider dragline silk.</title>
        <authorList>
            <person name="Kono N."/>
            <person name="Nakamura H."/>
            <person name="Mori M."/>
            <person name="Yoshida Y."/>
            <person name="Ohtoshi R."/>
            <person name="Malay A.D."/>
            <person name="Moran D.A.P."/>
            <person name="Tomita M."/>
            <person name="Numata K."/>
            <person name="Arakawa K."/>
        </authorList>
    </citation>
    <scope>NUCLEOTIDE SEQUENCE</scope>
</reference>
<name>A0A8X6GXD2_TRICU</name>
<dbReference type="OrthoDB" id="6453580at2759"/>
<accession>A0A8X6GXD2</accession>
<evidence type="ECO:0000313" key="3">
    <source>
        <dbReference type="EMBL" id="GFR29525.1"/>
    </source>
</evidence>
<comment type="caution">
    <text evidence="2">The sequence shown here is derived from an EMBL/GenBank/DDBJ whole genome shotgun (WGS) entry which is preliminary data.</text>
</comment>
<dbReference type="Proteomes" id="UP000887116">
    <property type="component" value="Unassembled WGS sequence"/>
</dbReference>
<organism evidence="2 4">
    <name type="scientific">Trichonephila clavata</name>
    <name type="common">Joro spider</name>
    <name type="synonym">Nephila clavata</name>
    <dbReference type="NCBI Taxonomy" id="2740835"/>
    <lineage>
        <taxon>Eukaryota</taxon>
        <taxon>Metazoa</taxon>
        <taxon>Ecdysozoa</taxon>
        <taxon>Arthropoda</taxon>
        <taxon>Chelicerata</taxon>
        <taxon>Arachnida</taxon>
        <taxon>Araneae</taxon>
        <taxon>Araneomorphae</taxon>
        <taxon>Entelegynae</taxon>
        <taxon>Araneoidea</taxon>
        <taxon>Nephilidae</taxon>
        <taxon>Trichonephila</taxon>
    </lineage>
</organism>
<dbReference type="EMBL" id="BMAO01034014">
    <property type="protein sequence ID" value="GFQ93376.1"/>
    <property type="molecule type" value="Genomic_DNA"/>
</dbReference>
<protein>
    <submittedName>
        <fullName evidence="2">Uncharacterized protein</fullName>
    </submittedName>
</protein>
<evidence type="ECO:0000313" key="1">
    <source>
        <dbReference type="EMBL" id="GFQ93376.1"/>
    </source>
</evidence>
<dbReference type="EMBL" id="BMAO01016938">
    <property type="protein sequence ID" value="GFR12288.1"/>
    <property type="molecule type" value="Genomic_DNA"/>
</dbReference>